<accession>A0ABM4A041</accession>
<dbReference type="PANTHER" id="PTHR10791:SF163">
    <property type="entry name" value="BIDIRECTIONAL SUGAR TRANSPORTER SWEET"/>
    <property type="match status" value="1"/>
</dbReference>
<evidence type="ECO:0000256" key="3">
    <source>
        <dbReference type="ARBA" id="ARBA00022448"/>
    </source>
</evidence>
<keyword evidence="5 9" id="KW-0812">Transmembrane</keyword>
<dbReference type="PANTHER" id="PTHR10791">
    <property type="entry name" value="RAG1-ACTIVATING PROTEIN 1"/>
    <property type="match status" value="1"/>
</dbReference>
<dbReference type="GeneID" id="125422579"/>
<protein>
    <submittedName>
        <fullName evidence="11">Bidirectional sugar transporter SWEET14-like</fullName>
    </submittedName>
</protein>
<dbReference type="Proteomes" id="UP001652623">
    <property type="component" value="Chromosome 2"/>
</dbReference>
<keyword evidence="3" id="KW-0813">Transport</keyword>
<evidence type="ECO:0000256" key="1">
    <source>
        <dbReference type="ARBA" id="ARBA00004127"/>
    </source>
</evidence>
<name>A0ABM4A041_ZIZJJ</name>
<feature type="transmembrane region" description="Helical" evidence="9">
    <location>
        <begin position="161"/>
        <end position="183"/>
    </location>
</feature>
<evidence type="ECO:0000313" key="10">
    <source>
        <dbReference type="Proteomes" id="UP001652623"/>
    </source>
</evidence>
<keyword evidence="7 9" id="KW-1133">Transmembrane helix</keyword>
<evidence type="ECO:0000256" key="5">
    <source>
        <dbReference type="ARBA" id="ARBA00022692"/>
    </source>
</evidence>
<dbReference type="Pfam" id="PF03083">
    <property type="entry name" value="MtN3_slv"/>
    <property type="match status" value="2"/>
</dbReference>
<evidence type="ECO:0000256" key="9">
    <source>
        <dbReference type="SAM" id="Phobius"/>
    </source>
</evidence>
<keyword evidence="6" id="KW-0677">Repeat</keyword>
<dbReference type="InterPro" id="IPR047664">
    <property type="entry name" value="SWEET"/>
</dbReference>
<dbReference type="InterPro" id="IPR004316">
    <property type="entry name" value="SWEET_rpt"/>
</dbReference>
<evidence type="ECO:0000256" key="6">
    <source>
        <dbReference type="ARBA" id="ARBA00022737"/>
    </source>
</evidence>
<feature type="transmembrane region" description="Helical" evidence="9">
    <location>
        <begin position="100"/>
        <end position="122"/>
    </location>
</feature>
<evidence type="ECO:0000256" key="4">
    <source>
        <dbReference type="ARBA" id="ARBA00022597"/>
    </source>
</evidence>
<comment type="similarity">
    <text evidence="2">Belongs to the SWEET sugar transporter family.</text>
</comment>
<dbReference type="RefSeq" id="XP_060670098.1">
    <property type="nucleotide sequence ID" value="XM_060814115.1"/>
</dbReference>
<feature type="non-terminal residue" evidence="11">
    <location>
        <position position="225"/>
    </location>
</feature>
<gene>
    <name evidence="11" type="primary">LOC125422579</name>
</gene>
<comment type="subcellular location">
    <subcellularLocation>
        <location evidence="1">Endomembrane system</location>
        <topology evidence="1">Multi-pass membrane protein</topology>
    </subcellularLocation>
</comment>
<evidence type="ECO:0000313" key="11">
    <source>
        <dbReference type="RefSeq" id="XP_060670098.1"/>
    </source>
</evidence>
<evidence type="ECO:0000256" key="7">
    <source>
        <dbReference type="ARBA" id="ARBA00022989"/>
    </source>
</evidence>
<feature type="transmembrane region" description="Helical" evidence="9">
    <location>
        <begin position="128"/>
        <end position="149"/>
    </location>
</feature>
<evidence type="ECO:0000256" key="2">
    <source>
        <dbReference type="ARBA" id="ARBA00007809"/>
    </source>
</evidence>
<keyword evidence="4" id="KW-0762">Sugar transport</keyword>
<evidence type="ECO:0000256" key="8">
    <source>
        <dbReference type="ARBA" id="ARBA00023136"/>
    </source>
</evidence>
<keyword evidence="8 9" id="KW-0472">Membrane</keyword>
<feature type="transmembrane region" description="Helical" evidence="9">
    <location>
        <begin position="68"/>
        <end position="93"/>
    </location>
</feature>
<reference evidence="11" key="1">
    <citation type="submission" date="2025-08" db="UniProtKB">
        <authorList>
            <consortium name="RefSeq"/>
        </authorList>
    </citation>
    <scope>IDENTIFICATION</scope>
    <source>
        <tissue evidence="11">Seedling</tissue>
    </source>
</reference>
<keyword evidence="10" id="KW-1185">Reference proteome</keyword>
<feature type="transmembrane region" description="Helical" evidence="9">
    <location>
        <begin position="189"/>
        <end position="210"/>
    </location>
</feature>
<dbReference type="Gene3D" id="1.20.1280.290">
    <property type="match status" value="2"/>
</dbReference>
<sequence length="225" mass="25484">MALHHGLTLASGILGTIFSFMVYLAPIRTFHKVYKRKSTEGFPSLPYVVELFTSMLWIYYAILKRGALLLIIINSVGCVTETLYIALFLFYASKKSKIQVVLLVLLIALGYGLMVILTLFLAKGQKRIQVVGWICPVFNLIVLADPLCIMRKVIRTKSVEFMPFPLSFVQTIGAVMWFFHGLLLKNYHLAFSNVPGFIVGIVQMGLYIVYKNSKEILQEPPKLEK</sequence>
<feature type="transmembrane region" description="Helical" evidence="9">
    <location>
        <begin position="6"/>
        <end position="25"/>
    </location>
</feature>
<organism evidence="10 11">
    <name type="scientific">Ziziphus jujuba</name>
    <name type="common">Chinese jujube</name>
    <name type="synonym">Ziziphus sativa</name>
    <dbReference type="NCBI Taxonomy" id="326968"/>
    <lineage>
        <taxon>Eukaryota</taxon>
        <taxon>Viridiplantae</taxon>
        <taxon>Streptophyta</taxon>
        <taxon>Embryophyta</taxon>
        <taxon>Tracheophyta</taxon>
        <taxon>Spermatophyta</taxon>
        <taxon>Magnoliopsida</taxon>
        <taxon>eudicotyledons</taxon>
        <taxon>Gunneridae</taxon>
        <taxon>Pentapetalae</taxon>
        <taxon>rosids</taxon>
        <taxon>fabids</taxon>
        <taxon>Rosales</taxon>
        <taxon>Rhamnaceae</taxon>
        <taxon>Paliureae</taxon>
        <taxon>Ziziphus</taxon>
    </lineage>
</organism>
<proteinExistence type="inferred from homology"/>
<feature type="transmembrane region" description="Helical" evidence="9">
    <location>
        <begin position="45"/>
        <end position="62"/>
    </location>
</feature>